<dbReference type="InterPro" id="IPR002347">
    <property type="entry name" value="SDR_fam"/>
</dbReference>
<dbReference type="SUPFAM" id="SSF51735">
    <property type="entry name" value="NAD(P)-binding Rossmann-fold domains"/>
    <property type="match status" value="1"/>
</dbReference>
<evidence type="ECO:0000313" key="4">
    <source>
        <dbReference type="Proteomes" id="UP000838878"/>
    </source>
</evidence>
<dbReference type="PRINTS" id="PR00080">
    <property type="entry name" value="SDRFAMILY"/>
</dbReference>
<organism evidence="3 4">
    <name type="scientific">Brenthis ino</name>
    <name type="common">lesser marbled fritillary</name>
    <dbReference type="NCBI Taxonomy" id="405034"/>
    <lineage>
        <taxon>Eukaryota</taxon>
        <taxon>Metazoa</taxon>
        <taxon>Ecdysozoa</taxon>
        <taxon>Arthropoda</taxon>
        <taxon>Hexapoda</taxon>
        <taxon>Insecta</taxon>
        <taxon>Pterygota</taxon>
        <taxon>Neoptera</taxon>
        <taxon>Endopterygota</taxon>
        <taxon>Lepidoptera</taxon>
        <taxon>Glossata</taxon>
        <taxon>Ditrysia</taxon>
        <taxon>Papilionoidea</taxon>
        <taxon>Nymphalidae</taxon>
        <taxon>Heliconiinae</taxon>
        <taxon>Argynnini</taxon>
        <taxon>Brenthis</taxon>
    </lineage>
</organism>
<evidence type="ECO:0008006" key="5">
    <source>
        <dbReference type="Google" id="ProtNLM"/>
    </source>
</evidence>
<sequence length="294" mass="32949">MDYFCYWCKSQRTLEGVTVIITGCNTGIGKETCLDLFKRGANVIMACRNIEKATEARKDIINQATIEDQEKNINILINNAGVMMCPKGTTEDGFEIHMGTNHIGHAMLTLLLLPRIIKSAPSKIINISSVAHFISNLDLDDINSEKCEYYAAKVYSNSKIANILFARAIHLKLRDYSIENVNTYSLHPGLVRTELSRHFSDTMIPGGTWFFNNIIGLFIKSARCGAQTTIYCAVDEACDKESGHYYDDCHIAQPSPQCRDDETALNFFDLTVKMLKLDNFNSFGELDPSPSLFS</sequence>
<evidence type="ECO:0000313" key="3">
    <source>
        <dbReference type="EMBL" id="CAH0722836.1"/>
    </source>
</evidence>
<dbReference type="AlphaFoldDB" id="A0A8J9YE22"/>
<feature type="non-terminal residue" evidence="3">
    <location>
        <position position="294"/>
    </location>
</feature>
<dbReference type="PANTHER" id="PTHR43157:SF73">
    <property type="entry name" value="WW DOMAIN-CONTAINING OXIDOREDUCTASE-LIKE PROTEIN"/>
    <property type="match status" value="1"/>
</dbReference>
<proteinExistence type="inferred from homology"/>
<dbReference type="InterPro" id="IPR036291">
    <property type="entry name" value="NAD(P)-bd_dom_sf"/>
</dbReference>
<reference evidence="3" key="1">
    <citation type="submission" date="2021-12" db="EMBL/GenBank/DDBJ databases">
        <authorList>
            <person name="Martin H S."/>
        </authorList>
    </citation>
    <scope>NUCLEOTIDE SEQUENCE</scope>
</reference>
<evidence type="ECO:0000256" key="1">
    <source>
        <dbReference type="ARBA" id="ARBA00023002"/>
    </source>
</evidence>
<dbReference type="Pfam" id="PF00106">
    <property type="entry name" value="adh_short"/>
    <property type="match status" value="2"/>
</dbReference>
<evidence type="ECO:0000256" key="2">
    <source>
        <dbReference type="RuleBase" id="RU000363"/>
    </source>
</evidence>
<dbReference type="EMBL" id="OV170223">
    <property type="protein sequence ID" value="CAH0722836.1"/>
    <property type="molecule type" value="Genomic_DNA"/>
</dbReference>
<dbReference type="GO" id="GO:0016491">
    <property type="term" value="F:oxidoreductase activity"/>
    <property type="evidence" value="ECO:0007669"/>
    <property type="project" value="UniProtKB-KW"/>
</dbReference>
<dbReference type="PANTHER" id="PTHR43157">
    <property type="entry name" value="PHOSPHATIDYLINOSITOL-GLYCAN BIOSYNTHESIS CLASS F PROTEIN-RELATED"/>
    <property type="match status" value="1"/>
</dbReference>
<gene>
    <name evidence="3" type="ORF">BINO364_LOCUS8724</name>
</gene>
<comment type="similarity">
    <text evidence="2">Belongs to the short-chain dehydrogenases/reductases (SDR) family.</text>
</comment>
<dbReference type="Gene3D" id="3.40.50.720">
    <property type="entry name" value="NAD(P)-binding Rossmann-like Domain"/>
    <property type="match status" value="1"/>
</dbReference>
<name>A0A8J9YE22_9NEOP</name>
<keyword evidence="4" id="KW-1185">Reference proteome</keyword>
<accession>A0A8J9YE22</accession>
<dbReference type="PRINTS" id="PR00081">
    <property type="entry name" value="GDHRDH"/>
</dbReference>
<dbReference type="OrthoDB" id="191139at2759"/>
<keyword evidence="1" id="KW-0560">Oxidoreductase</keyword>
<dbReference type="Proteomes" id="UP000838878">
    <property type="component" value="Chromosome 3"/>
</dbReference>
<protein>
    <recommendedName>
        <fullName evidence="5">Retinol dehydrogenase 11</fullName>
    </recommendedName>
</protein>